<comment type="caution">
    <text evidence="2">The sequence shown here is derived from an EMBL/GenBank/DDBJ whole genome shotgun (WGS) entry which is preliminary data.</text>
</comment>
<keyword evidence="1" id="KW-1133">Transmembrane helix</keyword>
<evidence type="ECO:0000313" key="3">
    <source>
        <dbReference type="Proteomes" id="UP001652542"/>
    </source>
</evidence>
<accession>A0ABT2ZFB3</accession>
<dbReference type="RefSeq" id="WP_263735509.1">
    <property type="nucleotide sequence ID" value="NZ_JAOWKY010000004.1"/>
</dbReference>
<dbReference type="EMBL" id="JAOWKY010000004">
    <property type="protein sequence ID" value="MCV2869833.1"/>
    <property type="molecule type" value="Genomic_DNA"/>
</dbReference>
<protein>
    <submittedName>
        <fullName evidence="2">DUF2189 domain-containing protein</fullName>
    </submittedName>
</protein>
<sequence>MVQTIGNPISWGLKQLRAAGHDIGDVTRRIGGTGDMPRVRTLTYADLREALRLGVQDFGALRTDVIAAALLYPIAGAVLVWAAWNGALLPLIFPIASGFALVGPAAAIGFYEMSRRREAGQKTNWLDGFRVLASPAFGVVFAGAMMLAAVFFCWLLTAYFIFLATMGPEIPASAMDFLREVLTTPAGWAMMAIGIPAGAVFAAVVLSSAVVSFPLLLDRDVGIPAAIVTSLRVTRAAPGPVLAWGAIVAAFLALGTIPLFLGLAIALPVLGHATWHLYRKAVRPA</sequence>
<organism evidence="2 3">
    <name type="scientific">Albidovulum marisflavi</name>
    <dbReference type="NCBI Taxonomy" id="2984159"/>
    <lineage>
        <taxon>Bacteria</taxon>
        <taxon>Pseudomonadati</taxon>
        <taxon>Pseudomonadota</taxon>
        <taxon>Alphaproteobacteria</taxon>
        <taxon>Rhodobacterales</taxon>
        <taxon>Paracoccaceae</taxon>
        <taxon>Albidovulum</taxon>
    </lineage>
</organism>
<dbReference type="Proteomes" id="UP001652542">
    <property type="component" value="Unassembled WGS sequence"/>
</dbReference>
<name>A0ABT2ZFB3_9RHOB</name>
<feature type="transmembrane region" description="Helical" evidence="1">
    <location>
        <begin position="185"/>
        <end position="211"/>
    </location>
</feature>
<dbReference type="InterPro" id="IPR018692">
    <property type="entry name" value="DUF2189"/>
</dbReference>
<feature type="transmembrane region" description="Helical" evidence="1">
    <location>
        <begin position="241"/>
        <end position="270"/>
    </location>
</feature>
<dbReference type="Pfam" id="PF09955">
    <property type="entry name" value="DUF2189"/>
    <property type="match status" value="1"/>
</dbReference>
<keyword evidence="3" id="KW-1185">Reference proteome</keyword>
<reference evidence="2 3" key="1">
    <citation type="submission" date="2022-10" db="EMBL/GenBank/DDBJ databases">
        <title>Defluviimonas sp. nov., isolated from ocean surface water.</title>
        <authorList>
            <person name="He W."/>
            <person name="Wang L."/>
            <person name="Zhang D.-F."/>
        </authorList>
    </citation>
    <scope>NUCLEOTIDE SEQUENCE [LARGE SCALE GENOMIC DNA]</scope>
    <source>
        <strain evidence="2 3">WL0002</strain>
    </source>
</reference>
<feature type="transmembrane region" description="Helical" evidence="1">
    <location>
        <begin position="65"/>
        <end position="84"/>
    </location>
</feature>
<feature type="transmembrane region" description="Helical" evidence="1">
    <location>
        <begin position="90"/>
        <end position="111"/>
    </location>
</feature>
<keyword evidence="1" id="KW-0812">Transmembrane</keyword>
<feature type="transmembrane region" description="Helical" evidence="1">
    <location>
        <begin position="132"/>
        <end position="165"/>
    </location>
</feature>
<evidence type="ECO:0000313" key="2">
    <source>
        <dbReference type="EMBL" id="MCV2869833.1"/>
    </source>
</evidence>
<gene>
    <name evidence="2" type="ORF">OEW28_14450</name>
</gene>
<proteinExistence type="predicted"/>
<evidence type="ECO:0000256" key="1">
    <source>
        <dbReference type="SAM" id="Phobius"/>
    </source>
</evidence>
<keyword evidence="1" id="KW-0472">Membrane</keyword>